<dbReference type="InterPro" id="IPR026960">
    <property type="entry name" value="RVT-Znf"/>
</dbReference>
<protein>
    <submittedName>
        <fullName evidence="3">Uncharacterized protein LOC108511531</fullName>
    </submittedName>
</protein>
<proteinExistence type="predicted"/>
<dbReference type="OrthoDB" id="689430at2759"/>
<dbReference type="Pfam" id="PF13966">
    <property type="entry name" value="zf-RVT"/>
    <property type="match status" value="1"/>
</dbReference>
<accession>A0A8B7MVB4</accession>
<dbReference type="GeneID" id="108511531"/>
<dbReference type="AlphaFoldDB" id="A0A8B7MVB4"/>
<reference evidence="3" key="1">
    <citation type="submission" date="2025-08" db="UniProtKB">
        <authorList>
            <consortium name="RefSeq"/>
        </authorList>
    </citation>
    <scope>IDENTIFICATION</scope>
    <source>
        <tissue evidence="3">Young leaves</tissue>
    </source>
</reference>
<evidence type="ECO:0000313" key="2">
    <source>
        <dbReference type="Proteomes" id="UP000228380"/>
    </source>
</evidence>
<dbReference type="KEGG" id="pda:108511531"/>
<evidence type="ECO:0000313" key="3">
    <source>
        <dbReference type="RefSeq" id="XP_017699887.1"/>
    </source>
</evidence>
<organism evidence="2 3">
    <name type="scientific">Phoenix dactylifera</name>
    <name type="common">Date palm</name>
    <dbReference type="NCBI Taxonomy" id="42345"/>
    <lineage>
        <taxon>Eukaryota</taxon>
        <taxon>Viridiplantae</taxon>
        <taxon>Streptophyta</taxon>
        <taxon>Embryophyta</taxon>
        <taxon>Tracheophyta</taxon>
        <taxon>Spermatophyta</taxon>
        <taxon>Magnoliopsida</taxon>
        <taxon>Liliopsida</taxon>
        <taxon>Arecaceae</taxon>
        <taxon>Coryphoideae</taxon>
        <taxon>Phoeniceae</taxon>
        <taxon>Phoenix</taxon>
    </lineage>
</organism>
<name>A0A8B7MVB4_PHODC</name>
<dbReference type="Proteomes" id="UP000228380">
    <property type="component" value="Unplaced"/>
</dbReference>
<dbReference type="RefSeq" id="XP_017699887.1">
    <property type="nucleotide sequence ID" value="XM_017844398.1"/>
</dbReference>
<evidence type="ECO:0000259" key="1">
    <source>
        <dbReference type="Pfam" id="PF13966"/>
    </source>
</evidence>
<gene>
    <name evidence="3" type="primary">LOC108511531</name>
</gene>
<keyword evidence="2" id="KW-1185">Reference proteome</keyword>
<feature type="domain" description="Reverse transcriptase zinc-binding" evidence="1">
    <location>
        <begin position="73"/>
        <end position="145"/>
    </location>
</feature>
<sequence length="305" mass="33552">MVDTEAVEGLRVCDLLTPGGAEWDEARLRQLFGVHLAERIRSLPLPGCAGPDVRVWGTSNRASVRLEDLSRVIQPEHEPGPDCTWIWRFGLHPRAALFLWKVFWDCLPTRAVLSRHGWGILAKCGTCGAEESVDHVFFQCTWARSTRQWTWIPQEARSEATIPSGDTIVVGQFADLSEGHQSDLHSISDLADKKRSYFWRAQGVTEVGCGVCSSIGHGDRAHPSLDRPLTAWDTWVFLSAPTAPQTVFFTCEPPPSSFLKVNFDGLVLDGSTLGGANFVIRGPHSKMVAAGGCQLFDTSVPEAEL</sequence>